<evidence type="ECO:0000256" key="3">
    <source>
        <dbReference type="ARBA" id="ARBA00022827"/>
    </source>
</evidence>
<keyword evidence="5" id="KW-0503">Monooxygenase</keyword>
<accession>A0A8H6YX36</accession>
<evidence type="ECO:0000256" key="1">
    <source>
        <dbReference type="ARBA" id="ARBA00007992"/>
    </source>
</evidence>
<dbReference type="Proteomes" id="UP000623467">
    <property type="component" value="Unassembled WGS sequence"/>
</dbReference>
<protein>
    <submittedName>
        <fullName evidence="7">FAD/NAD(P)-binding domain-containing protein</fullName>
    </submittedName>
</protein>
<feature type="domain" description="FAD-binding" evidence="6">
    <location>
        <begin position="557"/>
        <end position="901"/>
    </location>
</feature>
<dbReference type="Gene3D" id="3.50.50.60">
    <property type="entry name" value="FAD/NAD(P)-binding domain"/>
    <property type="match status" value="2"/>
</dbReference>
<evidence type="ECO:0000259" key="6">
    <source>
        <dbReference type="Pfam" id="PF01494"/>
    </source>
</evidence>
<feature type="domain" description="FAD-binding" evidence="6">
    <location>
        <begin position="5"/>
        <end position="226"/>
    </location>
</feature>
<dbReference type="SUPFAM" id="SSF54373">
    <property type="entry name" value="FAD-linked reductases, C-terminal domain"/>
    <property type="match status" value="1"/>
</dbReference>
<dbReference type="Pfam" id="PF01494">
    <property type="entry name" value="FAD_binding_3"/>
    <property type="match status" value="3"/>
</dbReference>
<dbReference type="PANTHER" id="PTHR13789">
    <property type="entry name" value="MONOOXYGENASE"/>
    <property type="match status" value="1"/>
</dbReference>
<dbReference type="Gene3D" id="3.30.70.2450">
    <property type="match status" value="1"/>
</dbReference>
<dbReference type="PRINTS" id="PR00420">
    <property type="entry name" value="RNGMNOXGNASE"/>
</dbReference>
<dbReference type="GO" id="GO:0004497">
    <property type="term" value="F:monooxygenase activity"/>
    <property type="evidence" value="ECO:0007669"/>
    <property type="project" value="UniProtKB-KW"/>
</dbReference>
<keyword evidence="3" id="KW-0274">FAD</keyword>
<evidence type="ECO:0000313" key="8">
    <source>
        <dbReference type="Proteomes" id="UP000623467"/>
    </source>
</evidence>
<evidence type="ECO:0000256" key="5">
    <source>
        <dbReference type="ARBA" id="ARBA00023033"/>
    </source>
</evidence>
<dbReference type="InterPro" id="IPR002938">
    <property type="entry name" value="FAD-bd"/>
</dbReference>
<gene>
    <name evidence="7" type="ORF">MSAN_00895800</name>
</gene>
<comment type="similarity">
    <text evidence="1">Belongs to the paxM FAD-dependent monooxygenase family.</text>
</comment>
<dbReference type="SUPFAM" id="SSF51905">
    <property type="entry name" value="FAD/NAD(P)-binding domain"/>
    <property type="match status" value="2"/>
</dbReference>
<feature type="domain" description="FAD-binding" evidence="6">
    <location>
        <begin position="306"/>
        <end position="352"/>
    </location>
</feature>
<dbReference type="InterPro" id="IPR036188">
    <property type="entry name" value="FAD/NAD-bd_sf"/>
</dbReference>
<dbReference type="PANTHER" id="PTHR13789:SF147">
    <property type="entry name" value="PUTATIVE (AFU_ORTHOLOGUE AFUA_2G01950)-RELATED"/>
    <property type="match status" value="1"/>
</dbReference>
<evidence type="ECO:0000313" key="7">
    <source>
        <dbReference type="EMBL" id="KAF7366391.1"/>
    </source>
</evidence>
<sequence length="995" mass="109430">MSNPSVLIAGAGPSGLILALILLKNGVSVRIIDKELKHRGGSRGSGVQARTLELYDILGVLPNIMKAGAEVPAMAKYERGQVEPVATFRLSPRIEPTPDTPHPNGLNISQDIHEEVLRAALQGLGCSVELGTQLLSFEQFPDSVVARIVKTDANGNQAEENTRFDWLVGTDGAHSIVRKQLGLSFLGETQAENIALGDIVVEGVDPSFWHMWNEPPKLLALRSSGPASNIFMFAYSGGLEKTLTREEFIEEFYAFTDRRDITFGPATWLSNYKLVGRICAWSTRCVSGGFSLPETPRTVIRRPADKGLNSSVQDVANLGWKLALVQRGLAPEALLDTYAEERLRVIAQMLQLTTELFQKTFRSVGKNDEGWARGGDLRMLGVNYCGSSIVQEDDAVRGAGATAYSQSNNGRVQAAYRAPDAPGLVRAGSQDAPTRLFSVFSVDVHTVLLFGGDETTRAEMLGRLPKEGVRTVVVLLPQGQTAADLASSVLVLEDREGHAYAGYGLRGDKLTVVIVRPDGVSFRLFVMALMLQPEVPNQALKSATQFPRLAVLRLHFAIVGCGLGGLAAAYCLGRAGHTVTVFESASCISEVGAGIQISPNLSRLLIRWGLGPELLRASVKPQSITFRRYKTGHRVGWTKWGENMDKDFGSPYCHLHRADLLDMLVKLASPYMTLFLNSRVVSVNADLGELTMESGRRFRADVILGADGVKSMVREIVIGRPDKPIHTGDAAYRAVIPTSEMVKDSDLKPLVDHPEMTGWIGPGRHIMGYCIRGSREYNIVMLHPDRGIRGEAYDIPGSVQQMKADFAGWEPRVEKLLALISHTLIWPLFDRDPLDTWVHPSGKVALLGDACHPMLPYRAQGSAMAIEDAAVLGVLFSHITSRRQIRPLLRAYQALRYPRTTDTQLASRLNQKIFHLPDGPEQEARDISMREGMESSLREERGEITRDDLAGNANVWADRPKNRIQFLYDAEGEAERWWMSAGQRWCLGEALAFKL</sequence>
<reference evidence="7" key="1">
    <citation type="submission" date="2020-05" db="EMBL/GenBank/DDBJ databases">
        <title>Mycena genomes resolve the evolution of fungal bioluminescence.</title>
        <authorList>
            <person name="Tsai I.J."/>
        </authorList>
    </citation>
    <scope>NUCLEOTIDE SEQUENCE</scope>
    <source>
        <strain evidence="7">160909Yilan</strain>
    </source>
</reference>
<dbReference type="InterPro" id="IPR050493">
    <property type="entry name" value="FAD-dep_Monooxygenase_BioMet"/>
</dbReference>
<dbReference type="AlphaFoldDB" id="A0A8H6YX36"/>
<dbReference type="EMBL" id="JACAZH010000006">
    <property type="protein sequence ID" value="KAF7366391.1"/>
    <property type="molecule type" value="Genomic_DNA"/>
</dbReference>
<comment type="caution">
    <text evidence="7">The sequence shown here is derived from an EMBL/GenBank/DDBJ whole genome shotgun (WGS) entry which is preliminary data.</text>
</comment>
<organism evidence="7 8">
    <name type="scientific">Mycena sanguinolenta</name>
    <dbReference type="NCBI Taxonomy" id="230812"/>
    <lineage>
        <taxon>Eukaryota</taxon>
        <taxon>Fungi</taxon>
        <taxon>Dikarya</taxon>
        <taxon>Basidiomycota</taxon>
        <taxon>Agaricomycotina</taxon>
        <taxon>Agaricomycetes</taxon>
        <taxon>Agaricomycetidae</taxon>
        <taxon>Agaricales</taxon>
        <taxon>Marasmiineae</taxon>
        <taxon>Mycenaceae</taxon>
        <taxon>Mycena</taxon>
    </lineage>
</organism>
<keyword evidence="2" id="KW-0285">Flavoprotein</keyword>
<evidence type="ECO:0000256" key="2">
    <source>
        <dbReference type="ARBA" id="ARBA00022630"/>
    </source>
</evidence>
<evidence type="ECO:0000256" key="4">
    <source>
        <dbReference type="ARBA" id="ARBA00023002"/>
    </source>
</evidence>
<dbReference type="FunFam" id="3.50.50.60:FF:000115">
    <property type="entry name" value="Salicylate hydroxylase, putative"/>
    <property type="match status" value="1"/>
</dbReference>
<dbReference type="GO" id="GO:0071949">
    <property type="term" value="F:FAD binding"/>
    <property type="evidence" value="ECO:0007669"/>
    <property type="project" value="InterPro"/>
</dbReference>
<keyword evidence="8" id="KW-1185">Reference proteome</keyword>
<keyword evidence="4" id="KW-0560">Oxidoreductase</keyword>
<proteinExistence type="inferred from homology"/>
<name>A0A8H6YX36_9AGAR</name>